<comment type="caution">
    <text evidence="1">The sequence shown here is derived from an EMBL/GenBank/DDBJ whole genome shotgun (WGS) entry which is preliminary data.</text>
</comment>
<name>A0A9Q1K0T8_9CARY</name>
<dbReference type="EMBL" id="JAKOGI010000470">
    <property type="protein sequence ID" value="KAJ8434557.1"/>
    <property type="molecule type" value="Genomic_DNA"/>
</dbReference>
<organism evidence="1 2">
    <name type="scientific">Carnegiea gigantea</name>
    <dbReference type="NCBI Taxonomy" id="171969"/>
    <lineage>
        <taxon>Eukaryota</taxon>
        <taxon>Viridiplantae</taxon>
        <taxon>Streptophyta</taxon>
        <taxon>Embryophyta</taxon>
        <taxon>Tracheophyta</taxon>
        <taxon>Spermatophyta</taxon>
        <taxon>Magnoliopsida</taxon>
        <taxon>eudicotyledons</taxon>
        <taxon>Gunneridae</taxon>
        <taxon>Pentapetalae</taxon>
        <taxon>Caryophyllales</taxon>
        <taxon>Cactineae</taxon>
        <taxon>Cactaceae</taxon>
        <taxon>Cactoideae</taxon>
        <taxon>Echinocereeae</taxon>
        <taxon>Carnegiea</taxon>
    </lineage>
</organism>
<dbReference type="AlphaFoldDB" id="A0A9Q1K0T8"/>
<dbReference type="Proteomes" id="UP001153076">
    <property type="component" value="Unassembled WGS sequence"/>
</dbReference>
<proteinExistence type="predicted"/>
<reference evidence="1" key="1">
    <citation type="submission" date="2022-04" db="EMBL/GenBank/DDBJ databases">
        <title>Carnegiea gigantea Genome sequencing and assembly v2.</title>
        <authorList>
            <person name="Copetti D."/>
            <person name="Sanderson M.J."/>
            <person name="Burquez A."/>
            <person name="Wojciechowski M.F."/>
        </authorList>
    </citation>
    <scope>NUCLEOTIDE SEQUENCE</scope>
    <source>
        <strain evidence="1">SGP5-SGP5p</strain>
        <tissue evidence="1">Aerial part</tissue>
    </source>
</reference>
<evidence type="ECO:0000313" key="1">
    <source>
        <dbReference type="EMBL" id="KAJ8434557.1"/>
    </source>
</evidence>
<gene>
    <name evidence="1" type="ORF">Cgig2_001189</name>
</gene>
<sequence length="250" mass="29366">MPHLSDYEFFMVELPRKPIHTLDYTDQCQQLRTREGSRIRDLTKWSQALLMRQTWHIHTNPQLLVVEIYLPKYGIHSPINTMYYGRKEHKASREKRGLVRVATNFKEAFPGQIWNACLKASGVIMRVWNIPEQNTRPTEKLDIIHWPLRCNGEYIVRSGYPWLTENNNLKLSNKLSKYGKSCGCFKSQPTGKSHFGEHIMMLSQLAIIGKLEELDKYMNVRCEITWRKWSSICSDIVGCPSYSSRRSLWQ</sequence>
<evidence type="ECO:0000313" key="2">
    <source>
        <dbReference type="Proteomes" id="UP001153076"/>
    </source>
</evidence>
<accession>A0A9Q1K0T8</accession>
<keyword evidence="2" id="KW-1185">Reference proteome</keyword>
<protein>
    <submittedName>
        <fullName evidence="1">Uncharacterized protein</fullName>
    </submittedName>
</protein>